<evidence type="ECO:0000256" key="1">
    <source>
        <dbReference type="SAM" id="Phobius"/>
    </source>
</evidence>
<accession>A0ABY4EI90</accession>
<dbReference type="EMBL" id="CP095073">
    <property type="protein sequence ID" value="UOQ43783.1"/>
    <property type="molecule type" value="Genomic_DNA"/>
</dbReference>
<evidence type="ECO:0000313" key="3">
    <source>
        <dbReference type="Proteomes" id="UP000831787"/>
    </source>
</evidence>
<sequence>MGLVYIGIFFAGLGIFFVGIGFLWAVSLYNKKLKSEKGEIEDKSNSHSK</sequence>
<keyword evidence="3" id="KW-1185">Reference proteome</keyword>
<dbReference type="Proteomes" id="UP000831787">
    <property type="component" value="Chromosome"/>
</dbReference>
<gene>
    <name evidence="2" type="ORF">MUN89_18160</name>
</gene>
<protein>
    <submittedName>
        <fullName evidence="2">Uncharacterized protein</fullName>
    </submittedName>
</protein>
<organism evidence="2 3">
    <name type="scientific">Halobacillus salinarum</name>
    <dbReference type="NCBI Taxonomy" id="2932257"/>
    <lineage>
        <taxon>Bacteria</taxon>
        <taxon>Bacillati</taxon>
        <taxon>Bacillota</taxon>
        <taxon>Bacilli</taxon>
        <taxon>Bacillales</taxon>
        <taxon>Bacillaceae</taxon>
        <taxon>Halobacillus</taxon>
    </lineage>
</organism>
<name>A0ABY4EI90_9BACI</name>
<keyword evidence="1" id="KW-0472">Membrane</keyword>
<evidence type="ECO:0000313" key="2">
    <source>
        <dbReference type="EMBL" id="UOQ43783.1"/>
    </source>
</evidence>
<proteinExistence type="predicted"/>
<dbReference type="RefSeq" id="WP_244709224.1">
    <property type="nucleotide sequence ID" value="NZ_CP095073.1"/>
</dbReference>
<feature type="transmembrane region" description="Helical" evidence="1">
    <location>
        <begin position="6"/>
        <end position="29"/>
    </location>
</feature>
<keyword evidence="1" id="KW-1133">Transmembrane helix</keyword>
<reference evidence="2 3" key="1">
    <citation type="submission" date="2022-04" db="EMBL/GenBank/DDBJ databases">
        <title>Halobacillus sp. isolated from saltern.</title>
        <authorList>
            <person name="Won M."/>
            <person name="Lee C.-M."/>
            <person name="Woen H.-Y."/>
            <person name="Kwon S.-W."/>
        </authorList>
    </citation>
    <scope>NUCLEOTIDE SEQUENCE [LARGE SCALE GENOMIC DNA]</scope>
    <source>
        <strain evidence="2 3">SSBR10-3</strain>
    </source>
</reference>
<keyword evidence="1" id="KW-0812">Transmembrane</keyword>